<evidence type="ECO:0000256" key="4">
    <source>
        <dbReference type="ARBA" id="ARBA00022692"/>
    </source>
</evidence>
<comment type="subcellular location">
    <subcellularLocation>
        <location evidence="1">Membrane</location>
        <topology evidence="1">Multi-pass membrane protein</topology>
    </subcellularLocation>
</comment>
<feature type="domain" description="Cation/H+ exchanger transmembrane" evidence="9">
    <location>
        <begin position="21"/>
        <end position="373"/>
    </location>
</feature>
<sequence>MHSSAVFLIEFGCLILGLGLLGRLAGRFRFSPIPLYLLAGLAFGKGGLLPLGASEDFVAIGAEIGVILLLLMLGLEYTAADLVSNLRTHYQAGVVDAVLNALPGAALALLLGWGPVAAVVLAGVTWVSSSGVIAKVLGDLGRLGNRETPALLSILVLEDLSMAVYLPIVTALLAGVGLAAGAVTLAIALGVATVVLVLAVRYGRHVSRFVSSDDPEKLLLVVLGVTLVVAGLAQQLQVSAAVGAFLVGIALSGEVAEGATSLLAPLRDLFAAVFFVFFGLHTDPASIPPVLLPALALAAVTTATKIATGYWAARRAGIGPKGRWRAGGTLVARGEFSIVIAGLAVTSGIEPSLGPLATAYVLILVLLGPLTARWTEPVATRLTGRVRRRKTAAPGETAPVAPGAHESIEGQDPVGRA</sequence>
<feature type="transmembrane region" description="Helical" evidence="8">
    <location>
        <begin position="174"/>
        <end position="198"/>
    </location>
</feature>
<evidence type="ECO:0000256" key="7">
    <source>
        <dbReference type="SAM" id="MobiDB-lite"/>
    </source>
</evidence>
<feature type="region of interest" description="Disordered" evidence="7">
    <location>
        <begin position="386"/>
        <end position="417"/>
    </location>
</feature>
<accession>A0ABZ1MEE6</accession>
<organism evidence="10 11">
    <name type="scientific">Streptomyces purpurascens</name>
    <dbReference type="NCBI Taxonomy" id="1924"/>
    <lineage>
        <taxon>Bacteria</taxon>
        <taxon>Bacillati</taxon>
        <taxon>Actinomycetota</taxon>
        <taxon>Actinomycetes</taxon>
        <taxon>Kitasatosporales</taxon>
        <taxon>Streptomycetaceae</taxon>
        <taxon>Streptomyces</taxon>
    </lineage>
</organism>
<evidence type="ECO:0000256" key="3">
    <source>
        <dbReference type="ARBA" id="ARBA00022448"/>
    </source>
</evidence>
<feature type="transmembrane region" description="Helical" evidence="8">
    <location>
        <begin position="57"/>
        <end position="80"/>
    </location>
</feature>
<evidence type="ECO:0000313" key="10">
    <source>
        <dbReference type="EMBL" id="WTW24991.1"/>
    </source>
</evidence>
<feature type="transmembrane region" description="Helical" evidence="8">
    <location>
        <begin position="218"/>
        <end position="236"/>
    </location>
</feature>
<evidence type="ECO:0000256" key="8">
    <source>
        <dbReference type="SAM" id="Phobius"/>
    </source>
</evidence>
<comment type="similarity">
    <text evidence="2">Belongs to the monovalent cation:proton antiporter 2 (CPA2) transporter (TC 2.A.37) family.</text>
</comment>
<feature type="transmembrane region" description="Helical" evidence="8">
    <location>
        <begin position="357"/>
        <end position="375"/>
    </location>
</feature>
<keyword evidence="4 8" id="KW-0812">Transmembrane</keyword>
<evidence type="ECO:0000259" key="9">
    <source>
        <dbReference type="Pfam" id="PF00999"/>
    </source>
</evidence>
<name>A0ABZ1MEE6_STREF</name>
<dbReference type="PANTHER" id="PTHR42751:SF6">
    <property type="entry name" value="CONSERVED INTEGRAL MEMBRANE TRANSPORT PROTEIN-RELATED"/>
    <property type="match status" value="1"/>
</dbReference>
<feature type="transmembrane region" description="Helical" evidence="8">
    <location>
        <begin position="33"/>
        <end position="51"/>
    </location>
</feature>
<dbReference type="Proteomes" id="UP001621512">
    <property type="component" value="Chromosome"/>
</dbReference>
<reference evidence="10 11" key="1">
    <citation type="submission" date="2022-10" db="EMBL/GenBank/DDBJ databases">
        <title>The complete genomes of actinobacterial strains from the NBC collection.</title>
        <authorList>
            <person name="Joergensen T.S."/>
            <person name="Alvarez Arevalo M."/>
            <person name="Sterndorff E.B."/>
            <person name="Faurdal D."/>
            <person name="Vuksanovic O."/>
            <person name="Mourched A.-S."/>
            <person name="Charusanti P."/>
            <person name="Shaw S."/>
            <person name="Blin K."/>
            <person name="Weber T."/>
        </authorList>
    </citation>
    <scope>NUCLEOTIDE SEQUENCE [LARGE SCALE GENOMIC DNA]</scope>
    <source>
        <strain evidence="10 11">NBC_00017</strain>
    </source>
</reference>
<feature type="transmembrane region" description="Helical" evidence="8">
    <location>
        <begin position="6"/>
        <end position="26"/>
    </location>
</feature>
<keyword evidence="5 8" id="KW-1133">Transmembrane helix</keyword>
<feature type="transmembrane region" description="Helical" evidence="8">
    <location>
        <begin position="117"/>
        <end position="138"/>
    </location>
</feature>
<evidence type="ECO:0000256" key="5">
    <source>
        <dbReference type="ARBA" id="ARBA00022989"/>
    </source>
</evidence>
<keyword evidence="6 8" id="KW-0472">Membrane</keyword>
<dbReference type="RefSeq" id="WP_189725239.1">
    <property type="nucleotide sequence ID" value="NZ_BMUK01000007.1"/>
</dbReference>
<dbReference type="InterPro" id="IPR006153">
    <property type="entry name" value="Cation/H_exchanger_TM"/>
</dbReference>
<dbReference type="InterPro" id="IPR038770">
    <property type="entry name" value="Na+/solute_symporter_sf"/>
</dbReference>
<evidence type="ECO:0000256" key="6">
    <source>
        <dbReference type="ARBA" id="ARBA00023136"/>
    </source>
</evidence>
<evidence type="ECO:0000256" key="1">
    <source>
        <dbReference type="ARBA" id="ARBA00004141"/>
    </source>
</evidence>
<dbReference type="PANTHER" id="PTHR42751">
    <property type="entry name" value="SODIUM/HYDROGEN EXCHANGER FAMILY/TRKA DOMAIN PROTEIN"/>
    <property type="match status" value="1"/>
</dbReference>
<feature type="transmembrane region" description="Helical" evidence="8">
    <location>
        <begin position="293"/>
        <end position="312"/>
    </location>
</feature>
<keyword evidence="3" id="KW-0813">Transport</keyword>
<dbReference type="EMBL" id="CP108341">
    <property type="protein sequence ID" value="WTW24991.1"/>
    <property type="molecule type" value="Genomic_DNA"/>
</dbReference>
<feature type="transmembrane region" description="Helical" evidence="8">
    <location>
        <begin position="150"/>
        <end position="168"/>
    </location>
</feature>
<dbReference type="Gene3D" id="1.20.1530.20">
    <property type="match status" value="1"/>
</dbReference>
<feature type="transmembrane region" description="Helical" evidence="8">
    <location>
        <begin position="324"/>
        <end position="345"/>
    </location>
</feature>
<gene>
    <name evidence="10" type="ORF">OHU35_02590</name>
</gene>
<dbReference type="Pfam" id="PF00999">
    <property type="entry name" value="Na_H_Exchanger"/>
    <property type="match status" value="1"/>
</dbReference>
<protein>
    <submittedName>
        <fullName evidence="10">Cation:proton antiporter</fullName>
    </submittedName>
</protein>
<keyword evidence="11" id="KW-1185">Reference proteome</keyword>
<evidence type="ECO:0000313" key="11">
    <source>
        <dbReference type="Proteomes" id="UP001621512"/>
    </source>
</evidence>
<feature type="transmembrane region" description="Helical" evidence="8">
    <location>
        <begin position="92"/>
        <end position="111"/>
    </location>
</feature>
<evidence type="ECO:0000256" key="2">
    <source>
        <dbReference type="ARBA" id="ARBA00005551"/>
    </source>
</evidence>
<proteinExistence type="inferred from homology"/>